<accession>A0ABR7M9K6</accession>
<organism evidence="2 3">
    <name type="scientific">Flavihumibacter stibioxidans</name>
    <dbReference type="NCBI Taxonomy" id="1834163"/>
    <lineage>
        <taxon>Bacteria</taxon>
        <taxon>Pseudomonadati</taxon>
        <taxon>Bacteroidota</taxon>
        <taxon>Chitinophagia</taxon>
        <taxon>Chitinophagales</taxon>
        <taxon>Chitinophagaceae</taxon>
        <taxon>Flavihumibacter</taxon>
    </lineage>
</organism>
<comment type="caution">
    <text evidence="2">The sequence shown here is derived from an EMBL/GenBank/DDBJ whole genome shotgun (WGS) entry which is preliminary data.</text>
</comment>
<evidence type="ECO:0000313" key="2">
    <source>
        <dbReference type="EMBL" id="MBC6491715.1"/>
    </source>
</evidence>
<name>A0ABR7M9K6_9BACT</name>
<keyword evidence="3" id="KW-1185">Reference proteome</keyword>
<proteinExistence type="predicted"/>
<feature type="transmembrane region" description="Helical" evidence="1">
    <location>
        <begin position="31"/>
        <end position="51"/>
    </location>
</feature>
<protein>
    <submittedName>
        <fullName evidence="2">Uncharacterized protein</fullName>
    </submittedName>
</protein>
<keyword evidence="1" id="KW-0472">Membrane</keyword>
<evidence type="ECO:0000256" key="1">
    <source>
        <dbReference type="SAM" id="Phobius"/>
    </source>
</evidence>
<keyword evidence="1" id="KW-0812">Transmembrane</keyword>
<dbReference type="EMBL" id="MBUA01000023">
    <property type="protein sequence ID" value="MBC6491715.1"/>
    <property type="molecule type" value="Genomic_DNA"/>
</dbReference>
<sequence>MKFKATFAVLFPNDLVQLRPLQKCTKNEGRIIKFLSFGYLLVLGYLVLKIVPPNNEKELLPRIISFV</sequence>
<dbReference type="Proteomes" id="UP000765802">
    <property type="component" value="Unassembled WGS sequence"/>
</dbReference>
<reference evidence="2 3" key="1">
    <citation type="submission" date="2016-07" db="EMBL/GenBank/DDBJ databases">
        <title>Genome analysis of Flavihumibacter stibioxidans YS-17.</title>
        <authorList>
            <person name="Shi K."/>
            <person name="Han Y."/>
            <person name="Wang G."/>
        </authorList>
    </citation>
    <scope>NUCLEOTIDE SEQUENCE [LARGE SCALE GENOMIC DNA]</scope>
    <source>
        <strain evidence="2 3">YS-17</strain>
    </source>
</reference>
<gene>
    <name evidence="2" type="ORF">BC349_11695</name>
</gene>
<keyword evidence="1" id="KW-1133">Transmembrane helix</keyword>
<evidence type="ECO:0000313" key="3">
    <source>
        <dbReference type="Proteomes" id="UP000765802"/>
    </source>
</evidence>